<dbReference type="EMBL" id="CP011388">
    <property type="protein sequence ID" value="ANE47019.1"/>
    <property type="molecule type" value="Genomic_DNA"/>
</dbReference>
<accession>A0A172TIX4</accession>
<keyword evidence="1" id="KW-0812">Transmembrane</keyword>
<evidence type="ECO:0000313" key="3">
    <source>
        <dbReference type="Proteomes" id="UP000076927"/>
    </source>
</evidence>
<keyword evidence="1" id="KW-1133">Transmembrane helix</keyword>
<name>A0A172TIX4_9BACL</name>
<keyword evidence="1" id="KW-0472">Membrane</keyword>
<feature type="transmembrane region" description="Helical" evidence="1">
    <location>
        <begin position="6"/>
        <end position="24"/>
    </location>
</feature>
<dbReference type="RefSeq" id="WP_068607093.1">
    <property type="nucleotide sequence ID" value="NZ_CP011388.1"/>
</dbReference>
<protein>
    <submittedName>
        <fullName evidence="2">Uncharacterized protein</fullName>
    </submittedName>
</protein>
<evidence type="ECO:0000313" key="2">
    <source>
        <dbReference type="EMBL" id="ANE47019.1"/>
    </source>
</evidence>
<dbReference type="KEGG" id="pswu:SY83_12905"/>
<dbReference type="STRING" id="1178515.SY83_12905"/>
<dbReference type="Proteomes" id="UP000076927">
    <property type="component" value="Chromosome"/>
</dbReference>
<proteinExistence type="predicted"/>
<gene>
    <name evidence="2" type="ORF">SY83_12905</name>
</gene>
<dbReference type="PATRIC" id="fig|1178515.4.peg.2584"/>
<sequence>MSTTLLLIMTIGYVCSLLVDRKLFREVKPSGAVRGTYYFLNGIFLVLWLMVLLDITPMLPTQFIIRYVSPWFSDLLHLRH</sequence>
<feature type="transmembrane region" description="Helical" evidence="1">
    <location>
        <begin position="36"/>
        <end position="53"/>
    </location>
</feature>
<reference evidence="2 3" key="1">
    <citation type="submission" date="2015-01" db="EMBL/GenBank/DDBJ databases">
        <title>Paenibacillus swuensis/DY6/whole genome sequencing.</title>
        <authorList>
            <person name="Kim M.K."/>
            <person name="Srinivasan S."/>
            <person name="Lee J.-J."/>
        </authorList>
    </citation>
    <scope>NUCLEOTIDE SEQUENCE [LARGE SCALE GENOMIC DNA]</scope>
    <source>
        <strain evidence="2 3">DY6</strain>
    </source>
</reference>
<evidence type="ECO:0000256" key="1">
    <source>
        <dbReference type="SAM" id="Phobius"/>
    </source>
</evidence>
<dbReference type="AlphaFoldDB" id="A0A172TIX4"/>
<keyword evidence="3" id="KW-1185">Reference proteome</keyword>
<organism evidence="2 3">
    <name type="scientific">Paenibacillus swuensis</name>
    <dbReference type="NCBI Taxonomy" id="1178515"/>
    <lineage>
        <taxon>Bacteria</taxon>
        <taxon>Bacillati</taxon>
        <taxon>Bacillota</taxon>
        <taxon>Bacilli</taxon>
        <taxon>Bacillales</taxon>
        <taxon>Paenibacillaceae</taxon>
        <taxon>Paenibacillus</taxon>
    </lineage>
</organism>